<reference evidence="2 3" key="1">
    <citation type="submission" date="2018-06" db="EMBL/GenBank/DDBJ databases">
        <authorList>
            <consortium name="Pathogen Informatics"/>
            <person name="Doyle S."/>
        </authorList>
    </citation>
    <scope>NUCLEOTIDE SEQUENCE [LARGE SCALE GENOMIC DNA]</scope>
    <source>
        <strain evidence="2 3">NCTC12195</strain>
    </source>
</reference>
<dbReference type="InterPro" id="IPR006439">
    <property type="entry name" value="HAD-SF_hydro_IA"/>
</dbReference>
<reference evidence="1 4" key="2">
    <citation type="submission" date="2019-07" db="EMBL/GenBank/DDBJ databases">
        <title>Whole genome shotgun sequence of Staphylococcus gallinarum NBRC 109767.</title>
        <authorList>
            <person name="Hosoyama A."/>
            <person name="Uohara A."/>
            <person name="Ohji S."/>
            <person name="Ichikawa N."/>
        </authorList>
    </citation>
    <scope>NUCLEOTIDE SEQUENCE [LARGE SCALE GENOMIC DNA]</scope>
    <source>
        <strain evidence="1 4">NBRC 109767</strain>
    </source>
</reference>
<keyword evidence="4" id="KW-1185">Reference proteome</keyword>
<gene>
    <name evidence="2" type="primary">yjjG_2</name>
    <name evidence="2" type="ORF">NCTC12195_05008</name>
    <name evidence="1" type="ORF">SGA02_23900</name>
</gene>
<dbReference type="InterPro" id="IPR041492">
    <property type="entry name" value="HAD_2"/>
</dbReference>
<dbReference type="AlphaFoldDB" id="A0A0D0SK58"/>
<dbReference type="PANTHER" id="PTHR47478">
    <property type="match status" value="1"/>
</dbReference>
<dbReference type="Proteomes" id="UP000321057">
    <property type="component" value="Unassembled WGS sequence"/>
</dbReference>
<dbReference type="SFLD" id="SFLDS00003">
    <property type="entry name" value="Haloacid_Dehalogenase"/>
    <property type="match status" value="1"/>
</dbReference>
<dbReference type="RefSeq" id="WP_042739908.1">
    <property type="nucleotide sequence ID" value="NZ_BKAX01000007.1"/>
</dbReference>
<dbReference type="InterPro" id="IPR023214">
    <property type="entry name" value="HAD_sf"/>
</dbReference>
<dbReference type="OrthoDB" id="25198at2"/>
<dbReference type="STRING" id="1293.SH09_12060"/>
<sequence>MIKNKEYIFFDCMDTIIQFPDMNTKKNWLRKNFPKEDFSNDPYLVQGFAYAALAYDLKIDPSELRDYLLVEHVNSFDELLQKLKIRYNKNFINEEVVNFTISYIEFLMGNWNWVEGAQKTLDYYKNKKLYLVTNIMYPYNKIIYENGIKHYFDEVFLSNEISRRKPDLTMMNNIMKKVGAKPKDSVFIGDNWRSDIVGSLNVGMDSIFINNKNSSIGNYLLEFGLKGFLEMDSEGKLAIRKDYQNLLEENLPRKTFKNKYNISKNEIYKDSKNIIKPITIKNVVNVNNISEII</sequence>
<dbReference type="SUPFAM" id="SSF56784">
    <property type="entry name" value="HAD-like"/>
    <property type="match status" value="1"/>
</dbReference>
<dbReference type="Gene3D" id="1.10.150.520">
    <property type="match status" value="1"/>
</dbReference>
<dbReference type="Pfam" id="PF13419">
    <property type="entry name" value="HAD_2"/>
    <property type="match status" value="1"/>
</dbReference>
<name>A0A0D0SK58_STAGA</name>
<evidence type="ECO:0000313" key="2">
    <source>
        <dbReference type="EMBL" id="SUQ38631.1"/>
    </source>
</evidence>
<dbReference type="EMBL" id="UHDK01000003">
    <property type="protein sequence ID" value="SUQ38631.1"/>
    <property type="molecule type" value="Genomic_DNA"/>
</dbReference>
<dbReference type="PANTHER" id="PTHR47478:SF1">
    <property type="entry name" value="PYRIMIDINE 5'-NUCLEOTIDASE YJJG"/>
    <property type="match status" value="1"/>
</dbReference>
<dbReference type="InterPro" id="IPR052550">
    <property type="entry name" value="Pyrimidine_5'-ntase_YjjG"/>
</dbReference>
<dbReference type="Proteomes" id="UP000255277">
    <property type="component" value="Unassembled WGS sequence"/>
</dbReference>
<dbReference type="InterPro" id="IPR036412">
    <property type="entry name" value="HAD-like_sf"/>
</dbReference>
<evidence type="ECO:0000313" key="1">
    <source>
        <dbReference type="EMBL" id="GEQ06562.1"/>
    </source>
</evidence>
<evidence type="ECO:0000313" key="4">
    <source>
        <dbReference type="Proteomes" id="UP000321057"/>
    </source>
</evidence>
<dbReference type="EMBL" id="BKAX01000007">
    <property type="protein sequence ID" value="GEQ06562.1"/>
    <property type="molecule type" value="Genomic_DNA"/>
</dbReference>
<protein>
    <submittedName>
        <fullName evidence="2">Putative haloacid dehalogenase-like hydrolase</fullName>
        <ecNumber evidence="2">3.1.3.5</ecNumber>
    </submittedName>
</protein>
<dbReference type="EC" id="3.1.3.5" evidence="2"/>
<organism evidence="2 3">
    <name type="scientific">Staphylococcus gallinarum</name>
    <dbReference type="NCBI Taxonomy" id="1293"/>
    <lineage>
        <taxon>Bacteria</taxon>
        <taxon>Bacillati</taxon>
        <taxon>Bacillota</taxon>
        <taxon>Bacilli</taxon>
        <taxon>Bacillales</taxon>
        <taxon>Staphylococcaceae</taxon>
        <taxon>Staphylococcus</taxon>
    </lineage>
</organism>
<dbReference type="NCBIfam" id="TIGR01549">
    <property type="entry name" value="HAD-SF-IA-v1"/>
    <property type="match status" value="1"/>
</dbReference>
<dbReference type="GO" id="GO:0008253">
    <property type="term" value="F:5'-nucleotidase activity"/>
    <property type="evidence" value="ECO:0007669"/>
    <property type="project" value="UniProtKB-EC"/>
</dbReference>
<keyword evidence="2" id="KW-0378">Hydrolase</keyword>
<proteinExistence type="predicted"/>
<accession>A0A0D0SK58</accession>
<evidence type="ECO:0000313" key="3">
    <source>
        <dbReference type="Proteomes" id="UP000255277"/>
    </source>
</evidence>
<dbReference type="SFLD" id="SFLDG01129">
    <property type="entry name" value="C1.5:_HAD__Beta-PGM__Phosphata"/>
    <property type="match status" value="1"/>
</dbReference>
<dbReference type="Gene3D" id="3.40.50.1000">
    <property type="entry name" value="HAD superfamily/HAD-like"/>
    <property type="match status" value="1"/>
</dbReference>